<proteinExistence type="predicted"/>
<name>A0AA35RJ58_GEOBA</name>
<reference evidence="1" key="1">
    <citation type="submission" date="2023-03" db="EMBL/GenBank/DDBJ databases">
        <authorList>
            <person name="Steffen K."/>
            <person name="Cardenas P."/>
        </authorList>
    </citation>
    <scope>NUCLEOTIDE SEQUENCE</scope>
</reference>
<comment type="caution">
    <text evidence="1">The sequence shown here is derived from an EMBL/GenBank/DDBJ whole genome shotgun (WGS) entry which is preliminary data.</text>
</comment>
<accession>A0AA35RJ58</accession>
<organism evidence="1 2">
    <name type="scientific">Geodia barretti</name>
    <name type="common">Barrett's horny sponge</name>
    <dbReference type="NCBI Taxonomy" id="519541"/>
    <lineage>
        <taxon>Eukaryota</taxon>
        <taxon>Metazoa</taxon>
        <taxon>Porifera</taxon>
        <taxon>Demospongiae</taxon>
        <taxon>Heteroscleromorpha</taxon>
        <taxon>Tetractinellida</taxon>
        <taxon>Astrophorina</taxon>
        <taxon>Geodiidae</taxon>
        <taxon>Geodia</taxon>
    </lineage>
</organism>
<dbReference type="AlphaFoldDB" id="A0AA35RJ58"/>
<evidence type="ECO:0000313" key="1">
    <source>
        <dbReference type="EMBL" id="CAI8012495.1"/>
    </source>
</evidence>
<protein>
    <submittedName>
        <fullName evidence="1">Uncharacterized protein</fullName>
    </submittedName>
</protein>
<evidence type="ECO:0000313" key="2">
    <source>
        <dbReference type="Proteomes" id="UP001174909"/>
    </source>
</evidence>
<dbReference type="Proteomes" id="UP001174909">
    <property type="component" value="Unassembled WGS sequence"/>
</dbReference>
<keyword evidence="2" id="KW-1185">Reference proteome</keyword>
<gene>
    <name evidence="1" type="ORF">GBAR_LOCUS8021</name>
</gene>
<dbReference type="EMBL" id="CASHTH010001185">
    <property type="protein sequence ID" value="CAI8012495.1"/>
    <property type="molecule type" value="Genomic_DNA"/>
</dbReference>
<sequence length="91" mass="9849">MHIYARAKAIHVHVSVRFLGGTTCNFSCDTPCKYFTLDTALPGCAQHGIASQIYCGILLSWSMSVFFSCVCKSATKAVSFSSRVTVSLSCK</sequence>